<dbReference type="Proteomes" id="UP001310386">
    <property type="component" value="Unassembled WGS sequence"/>
</dbReference>
<evidence type="ECO:0000256" key="2">
    <source>
        <dbReference type="ARBA" id="ARBA00022598"/>
    </source>
</evidence>
<dbReference type="RefSeq" id="WP_371754230.1">
    <property type="nucleotide sequence ID" value="NZ_JAYJLD010000013.1"/>
</dbReference>
<dbReference type="PANTHER" id="PTHR43605">
    <property type="entry name" value="ACYL-COENZYME A SYNTHETASE"/>
    <property type="match status" value="1"/>
</dbReference>
<evidence type="ECO:0000259" key="6">
    <source>
        <dbReference type="Pfam" id="PF13193"/>
    </source>
</evidence>
<evidence type="ECO:0000256" key="4">
    <source>
        <dbReference type="ARBA" id="ARBA00022840"/>
    </source>
</evidence>
<feature type="domain" description="AMP-binding enzyme C-terminal" evidence="6">
    <location>
        <begin position="436"/>
        <end position="514"/>
    </location>
</feature>
<dbReference type="CDD" id="cd05972">
    <property type="entry name" value="MACS_like"/>
    <property type="match status" value="1"/>
</dbReference>
<dbReference type="Pfam" id="PF13193">
    <property type="entry name" value="AMP-binding_C"/>
    <property type="match status" value="1"/>
</dbReference>
<keyword evidence="2 7" id="KW-0436">Ligase</keyword>
<protein>
    <submittedName>
        <fullName evidence="7">Acyl--CoA ligase</fullName>
    </submittedName>
</protein>
<reference evidence="7" key="1">
    <citation type="submission" date="2023-12" db="EMBL/GenBank/DDBJ databases">
        <title>Fervidustalea candida gen. nov., sp. nov., a novel member of the family Paenibacillaceae isolated from a geothermal area.</title>
        <authorList>
            <person name="Li W.-J."/>
            <person name="Jiao J.-Y."/>
            <person name="Chen Y."/>
        </authorList>
    </citation>
    <scope>NUCLEOTIDE SEQUENCE</scope>
    <source>
        <strain evidence="7">SYSU GA230002</strain>
    </source>
</reference>
<dbReference type="InterPro" id="IPR051087">
    <property type="entry name" value="Mitochondrial_ACSM"/>
</dbReference>
<keyword evidence="4" id="KW-0067">ATP-binding</keyword>
<keyword evidence="8" id="KW-1185">Reference proteome</keyword>
<proteinExistence type="inferred from homology"/>
<dbReference type="Gene3D" id="3.40.50.12780">
    <property type="entry name" value="N-terminal domain of ligase-like"/>
    <property type="match status" value="1"/>
</dbReference>
<comment type="caution">
    <text evidence="7">The sequence shown here is derived from an EMBL/GenBank/DDBJ whole genome shotgun (WGS) entry which is preliminary data.</text>
</comment>
<dbReference type="PROSITE" id="PS00455">
    <property type="entry name" value="AMP_BINDING"/>
    <property type="match status" value="1"/>
</dbReference>
<dbReference type="InterPro" id="IPR025110">
    <property type="entry name" value="AMP-bd_C"/>
</dbReference>
<dbReference type="Gene3D" id="3.30.300.30">
    <property type="match status" value="1"/>
</dbReference>
<evidence type="ECO:0000256" key="1">
    <source>
        <dbReference type="ARBA" id="ARBA00006432"/>
    </source>
</evidence>
<dbReference type="GO" id="GO:0016874">
    <property type="term" value="F:ligase activity"/>
    <property type="evidence" value="ECO:0007669"/>
    <property type="project" value="UniProtKB-KW"/>
</dbReference>
<evidence type="ECO:0000256" key="3">
    <source>
        <dbReference type="ARBA" id="ARBA00022741"/>
    </source>
</evidence>
<dbReference type="InterPro" id="IPR020845">
    <property type="entry name" value="AMP-binding_CS"/>
</dbReference>
<evidence type="ECO:0000313" key="7">
    <source>
        <dbReference type="EMBL" id="MEB3102114.1"/>
    </source>
</evidence>
<dbReference type="NCBIfam" id="NF047394">
    <property type="entry name" value="AcylCoAsynMbcS"/>
    <property type="match status" value="1"/>
</dbReference>
<evidence type="ECO:0000259" key="5">
    <source>
        <dbReference type="Pfam" id="PF00501"/>
    </source>
</evidence>
<dbReference type="Pfam" id="PF00501">
    <property type="entry name" value="AMP-binding"/>
    <property type="match status" value="1"/>
</dbReference>
<comment type="similarity">
    <text evidence="1">Belongs to the ATP-dependent AMP-binding enzyme family.</text>
</comment>
<accession>A0ABU5ZHX7</accession>
<name>A0ABU5ZHX7_9BACL</name>
<dbReference type="InterPro" id="IPR045851">
    <property type="entry name" value="AMP-bd_C_sf"/>
</dbReference>
<dbReference type="InterPro" id="IPR000873">
    <property type="entry name" value="AMP-dep_synth/lig_dom"/>
</dbReference>
<evidence type="ECO:0000313" key="8">
    <source>
        <dbReference type="Proteomes" id="UP001310386"/>
    </source>
</evidence>
<dbReference type="EMBL" id="JAYJLD010000013">
    <property type="protein sequence ID" value="MEB3102114.1"/>
    <property type="molecule type" value="Genomic_DNA"/>
</dbReference>
<gene>
    <name evidence="7" type="ORF">VF724_10605</name>
</gene>
<organism evidence="7 8">
    <name type="scientific">Ferviditalea candida</name>
    <dbReference type="NCBI Taxonomy" id="3108399"/>
    <lineage>
        <taxon>Bacteria</taxon>
        <taxon>Bacillati</taxon>
        <taxon>Bacillota</taxon>
        <taxon>Bacilli</taxon>
        <taxon>Bacillales</taxon>
        <taxon>Paenibacillaceae</taxon>
        <taxon>Ferviditalea</taxon>
    </lineage>
</organism>
<sequence length="531" mass="59877">MENMNLTAPEYYNIAQDIDRFADEPDKIAILWENEAGETRQLTYMELRQASNRFANALSKMGLRKGDKIIVTLPRIPETYIVFQGALKSGLIISPGSEMLMPKDILFRAEHSQAKAVISYHEFTGRFDQIRGEARSLQHFIVVGTDEETEGWRNYQRLTESESDQFDMVKTRSDDTAFLNYTSGTTGNPKGVIMHHGWGFAHQPIAAKLWLGVEENDVVWATAGPGWAKWNWSPFLAALGSGAASFSYQGKFDAPKYLSLLEKYEVNVLCCTPTEYRLMAKFEGLERFKLQSLRNAVSAGEPLNQQVIDTFRHYFNLEVRDGYGQSENSLMIGFMKGMEIRLGAMGKPVPGNRLAIIDEEGNPLPQGQVGDIAIHRDTPALFKGYLNDPERTAAVFRGEWYVTGDQARMDEDGYYWFEGRSDDIIISSGYTIGPFEVEDALVKHPMVKECAVVASPDEIRGSIVKAFVILKDPAAASEKLVKEMQDHVKSITAPYKYPRAIEFVTELPKTISGKIRRVELRQLEKQRHAQA</sequence>
<dbReference type="SUPFAM" id="SSF56801">
    <property type="entry name" value="Acetyl-CoA synthetase-like"/>
    <property type="match status" value="1"/>
</dbReference>
<dbReference type="PANTHER" id="PTHR43605:SF10">
    <property type="entry name" value="ACYL-COA SYNTHETASE MEDIUM CHAIN FAMILY MEMBER 3"/>
    <property type="match status" value="1"/>
</dbReference>
<keyword evidence="3" id="KW-0547">Nucleotide-binding</keyword>
<feature type="domain" description="AMP-dependent synthetase/ligase" evidence="5">
    <location>
        <begin position="22"/>
        <end position="386"/>
    </location>
</feature>
<dbReference type="InterPro" id="IPR042099">
    <property type="entry name" value="ANL_N_sf"/>
</dbReference>